<dbReference type="AlphaFoldDB" id="A0A7N4PMA7"/>
<dbReference type="Pfam" id="PF22584">
    <property type="entry name" value="CFAP143"/>
    <property type="match status" value="1"/>
</dbReference>
<proteinExistence type="predicted"/>
<feature type="region of interest" description="Disordered" evidence="1">
    <location>
        <begin position="252"/>
        <end position="272"/>
    </location>
</feature>
<dbReference type="GeneID" id="100915570"/>
<accession>A0A7N4PMA7</accession>
<name>A0A7N4PMA7_SARHA</name>
<dbReference type="InParanoid" id="A0A7N4PMA7"/>
<dbReference type="CTD" id="26206"/>
<evidence type="ECO:0000313" key="3">
    <source>
        <dbReference type="Proteomes" id="UP000007648"/>
    </source>
</evidence>
<dbReference type="Proteomes" id="UP000007648">
    <property type="component" value="Unassembled WGS sequence"/>
</dbReference>
<feature type="region of interest" description="Disordered" evidence="1">
    <location>
        <begin position="20"/>
        <end position="42"/>
    </location>
</feature>
<organism evidence="2 3">
    <name type="scientific">Sarcophilus harrisii</name>
    <name type="common">Tasmanian devil</name>
    <name type="synonym">Sarcophilus laniarius</name>
    <dbReference type="NCBI Taxonomy" id="9305"/>
    <lineage>
        <taxon>Eukaryota</taxon>
        <taxon>Metazoa</taxon>
        <taxon>Chordata</taxon>
        <taxon>Craniata</taxon>
        <taxon>Vertebrata</taxon>
        <taxon>Euteleostomi</taxon>
        <taxon>Mammalia</taxon>
        <taxon>Metatheria</taxon>
        <taxon>Dasyuromorphia</taxon>
        <taxon>Dasyuridae</taxon>
        <taxon>Sarcophilus</taxon>
    </lineage>
</organism>
<feature type="compositionally biased region" description="Polar residues" evidence="1">
    <location>
        <begin position="32"/>
        <end position="42"/>
    </location>
</feature>
<dbReference type="OrthoDB" id="2120499at2759"/>
<reference evidence="2 3" key="1">
    <citation type="journal article" date="2011" name="Proc. Natl. Acad. Sci. U.S.A.">
        <title>Genetic diversity and population structure of the endangered marsupial Sarcophilus harrisii (Tasmanian devil).</title>
        <authorList>
            <person name="Miller W."/>
            <person name="Hayes V.M."/>
            <person name="Ratan A."/>
            <person name="Petersen D.C."/>
            <person name="Wittekindt N.E."/>
            <person name="Miller J."/>
            <person name="Walenz B."/>
            <person name="Knight J."/>
            <person name="Qi J."/>
            <person name="Zhao F."/>
            <person name="Wang Q."/>
            <person name="Bedoya-Reina O.C."/>
            <person name="Katiyar N."/>
            <person name="Tomsho L.P."/>
            <person name="Kasson L.M."/>
            <person name="Hardie R.A."/>
            <person name="Woodbridge P."/>
            <person name="Tindall E.A."/>
            <person name="Bertelsen M.F."/>
            <person name="Dixon D."/>
            <person name="Pyecroft S."/>
            <person name="Helgen K.M."/>
            <person name="Lesk A.M."/>
            <person name="Pringle T.H."/>
            <person name="Patterson N."/>
            <person name="Zhang Y."/>
            <person name="Kreiss A."/>
            <person name="Woods G.M."/>
            <person name="Jones M.E."/>
            <person name="Schuster S.C."/>
        </authorList>
    </citation>
    <scope>NUCLEOTIDE SEQUENCE [LARGE SCALE GENOMIC DNA]</scope>
</reference>
<dbReference type="KEGG" id="shr:100915570"/>
<evidence type="ECO:0000256" key="1">
    <source>
        <dbReference type="SAM" id="MobiDB-lite"/>
    </source>
</evidence>
<protein>
    <submittedName>
        <fullName evidence="2">Sperm associated antigen 8</fullName>
    </submittedName>
</protein>
<reference evidence="2" key="2">
    <citation type="submission" date="2025-08" db="UniProtKB">
        <authorList>
            <consortium name="Ensembl"/>
        </authorList>
    </citation>
    <scope>IDENTIFICATION</scope>
</reference>
<sequence length="332" mass="36916">MPGKTYCCEVIGGAIPKGVRARGRGRSLSPRKGSSLTTSTAWDTSTDETLPFLGGEHLVDSQQSSGTLYGTDSSLDTCCVPVLTPLCFLLQPPPPPPKPCIKLPVYRPPKVQEQEAWKSLQIPEPGVPGPAGYPEYIKPPERLPRGQCLIHNWVEERATNELDRVLGDEINEGFCFRHGHLGLLTLELCSPQASKTTHKDSFQDPGNPRKALRGRREAMLELFLHDQIWKGVNQESSPPECFNYESVTHHDYKRKQHPSRPPPPTKPRNLQQQPEPYCVQEIQDFGLSPICGHDVIPFGRNCSFLTSVPLCMDQPLPCSTEQPLPCNPEDCP</sequence>
<dbReference type="PANTHER" id="PTHR15510">
    <property type="entry name" value="SPERM-ASSOCIATED ANTIGEN 8"/>
    <property type="match status" value="1"/>
</dbReference>
<dbReference type="GeneTree" id="ENSGT00640000091617"/>
<dbReference type="GO" id="GO:0005737">
    <property type="term" value="C:cytoplasm"/>
    <property type="evidence" value="ECO:0007669"/>
    <property type="project" value="TreeGrafter"/>
</dbReference>
<dbReference type="GO" id="GO:0005634">
    <property type="term" value="C:nucleus"/>
    <property type="evidence" value="ECO:0007669"/>
    <property type="project" value="TreeGrafter"/>
</dbReference>
<gene>
    <name evidence="2" type="primary">SPAG8</name>
</gene>
<evidence type="ECO:0000313" key="2">
    <source>
        <dbReference type="Ensembl" id="ENSSHAP00000040522.1"/>
    </source>
</evidence>
<dbReference type="RefSeq" id="XP_003761824.1">
    <property type="nucleotide sequence ID" value="XM_003761776.4"/>
</dbReference>
<keyword evidence="3" id="KW-1185">Reference proteome</keyword>
<reference evidence="2" key="3">
    <citation type="submission" date="2025-09" db="UniProtKB">
        <authorList>
            <consortium name="Ensembl"/>
        </authorList>
    </citation>
    <scope>IDENTIFICATION</scope>
</reference>
<dbReference type="PANTHER" id="PTHR15510:SF5">
    <property type="entry name" value="SPERM-ASSOCIATED ANTIGEN 8"/>
    <property type="match status" value="1"/>
</dbReference>
<dbReference type="InterPro" id="IPR026124">
    <property type="entry name" value="Sperm-assoc_Ag8"/>
</dbReference>
<dbReference type="GO" id="GO:0008017">
    <property type="term" value="F:microtubule binding"/>
    <property type="evidence" value="ECO:0007669"/>
    <property type="project" value="InterPro"/>
</dbReference>
<dbReference type="GO" id="GO:0045944">
    <property type="term" value="P:positive regulation of transcription by RNA polymerase II"/>
    <property type="evidence" value="ECO:0007669"/>
    <property type="project" value="TreeGrafter"/>
</dbReference>
<dbReference type="Ensembl" id="ENSSHAT00000049939.1">
    <property type="protein sequence ID" value="ENSSHAP00000040522.1"/>
    <property type="gene ID" value="ENSSHAG00000029060.1"/>
</dbReference>